<gene>
    <name evidence="12" type="ORF">GCM10009104_11330</name>
</gene>
<evidence type="ECO:0000256" key="6">
    <source>
        <dbReference type="ARBA" id="ARBA00022840"/>
    </source>
</evidence>
<organism evidence="12 13">
    <name type="scientific">Marinobacterium maritimum</name>
    <dbReference type="NCBI Taxonomy" id="500162"/>
    <lineage>
        <taxon>Bacteria</taxon>
        <taxon>Pseudomonadati</taxon>
        <taxon>Pseudomonadota</taxon>
        <taxon>Gammaproteobacteria</taxon>
        <taxon>Oceanospirillales</taxon>
        <taxon>Oceanospirillaceae</taxon>
        <taxon>Marinobacterium</taxon>
    </lineage>
</organism>
<dbReference type="Pfam" id="PF18030">
    <property type="entry name" value="Rimk_N"/>
    <property type="match status" value="1"/>
</dbReference>
<dbReference type="SUPFAM" id="SSF56059">
    <property type="entry name" value="Glutathione synthetase ATP-binding domain-like"/>
    <property type="match status" value="1"/>
</dbReference>
<dbReference type="Proteomes" id="UP001499915">
    <property type="component" value="Unassembled WGS sequence"/>
</dbReference>
<dbReference type="RefSeq" id="WP_343803520.1">
    <property type="nucleotide sequence ID" value="NZ_BAAAET010000001.1"/>
</dbReference>
<evidence type="ECO:0000259" key="11">
    <source>
        <dbReference type="PROSITE" id="PS50975"/>
    </source>
</evidence>
<comment type="cofactor">
    <cofactor evidence="1">
        <name>Mn(2+)</name>
        <dbReference type="ChEBI" id="CHEBI:29035"/>
    </cofactor>
</comment>
<dbReference type="GO" id="GO:0016874">
    <property type="term" value="F:ligase activity"/>
    <property type="evidence" value="ECO:0007669"/>
    <property type="project" value="UniProtKB-KW"/>
</dbReference>
<proteinExistence type="predicted"/>
<accession>A0ABP3TCZ9</accession>
<evidence type="ECO:0000256" key="10">
    <source>
        <dbReference type="PROSITE-ProRule" id="PRU00409"/>
    </source>
</evidence>
<keyword evidence="13" id="KW-1185">Reference proteome</keyword>
<evidence type="ECO:0000256" key="8">
    <source>
        <dbReference type="ARBA" id="ARBA00022917"/>
    </source>
</evidence>
<feature type="domain" description="ATP-grasp" evidence="11">
    <location>
        <begin position="111"/>
        <end position="295"/>
    </location>
</feature>
<evidence type="ECO:0000313" key="12">
    <source>
        <dbReference type="EMBL" id="GAA0687045.1"/>
    </source>
</evidence>
<dbReference type="Gene3D" id="3.30.1490.20">
    <property type="entry name" value="ATP-grasp fold, A domain"/>
    <property type="match status" value="1"/>
</dbReference>
<dbReference type="PANTHER" id="PTHR21621">
    <property type="entry name" value="RIBOSOMAL PROTEIN S6 MODIFICATION PROTEIN"/>
    <property type="match status" value="1"/>
</dbReference>
<dbReference type="Pfam" id="PF08443">
    <property type="entry name" value="RimK"/>
    <property type="match status" value="1"/>
</dbReference>
<evidence type="ECO:0000256" key="3">
    <source>
        <dbReference type="ARBA" id="ARBA00022598"/>
    </source>
</evidence>
<keyword evidence="4" id="KW-0479">Metal-binding</keyword>
<keyword evidence="5 10" id="KW-0547">Nucleotide-binding</keyword>
<dbReference type="InterPro" id="IPR004666">
    <property type="entry name" value="Rp_bS6_RimK/Lys_biosynth_LsyX"/>
</dbReference>
<dbReference type="NCBIfam" id="TIGR00768">
    <property type="entry name" value="rimK_fam"/>
    <property type="match status" value="1"/>
</dbReference>
<dbReference type="Gene3D" id="3.30.470.20">
    <property type="entry name" value="ATP-grasp fold, B domain"/>
    <property type="match status" value="1"/>
</dbReference>
<evidence type="ECO:0000256" key="2">
    <source>
        <dbReference type="ARBA" id="ARBA00001946"/>
    </source>
</evidence>
<dbReference type="InterPro" id="IPR041107">
    <property type="entry name" value="Rimk_N"/>
</dbReference>
<comment type="caution">
    <text evidence="12">The sequence shown here is derived from an EMBL/GenBank/DDBJ whole genome shotgun (WGS) entry which is preliminary data.</text>
</comment>
<reference evidence="13" key="1">
    <citation type="journal article" date="2019" name="Int. J. Syst. Evol. Microbiol.">
        <title>The Global Catalogue of Microorganisms (GCM) 10K type strain sequencing project: providing services to taxonomists for standard genome sequencing and annotation.</title>
        <authorList>
            <consortium name="The Broad Institute Genomics Platform"/>
            <consortium name="The Broad Institute Genome Sequencing Center for Infectious Disease"/>
            <person name="Wu L."/>
            <person name="Ma J."/>
        </authorList>
    </citation>
    <scope>NUCLEOTIDE SEQUENCE [LARGE SCALE GENOMIC DNA]</scope>
    <source>
        <strain evidence="13">JCM 15134</strain>
    </source>
</reference>
<evidence type="ECO:0000256" key="7">
    <source>
        <dbReference type="ARBA" id="ARBA00022842"/>
    </source>
</evidence>
<protein>
    <submittedName>
        <fullName evidence="12">RimK family alpha-L-glutamate ligase</fullName>
    </submittedName>
</protein>
<evidence type="ECO:0000256" key="1">
    <source>
        <dbReference type="ARBA" id="ARBA00001936"/>
    </source>
</evidence>
<keyword evidence="9" id="KW-0464">Manganese</keyword>
<dbReference type="Gene3D" id="3.40.50.20">
    <property type="match status" value="1"/>
</dbReference>
<name>A0ABP3TCZ9_9GAMM</name>
<dbReference type="EMBL" id="BAAAET010000001">
    <property type="protein sequence ID" value="GAA0687045.1"/>
    <property type="molecule type" value="Genomic_DNA"/>
</dbReference>
<keyword evidence="3 12" id="KW-0436">Ligase</keyword>
<evidence type="ECO:0000313" key="13">
    <source>
        <dbReference type="Proteomes" id="UP001499915"/>
    </source>
</evidence>
<keyword evidence="6 10" id="KW-0067">ATP-binding</keyword>
<evidence type="ECO:0000256" key="9">
    <source>
        <dbReference type="ARBA" id="ARBA00023211"/>
    </source>
</evidence>
<dbReference type="InterPro" id="IPR011761">
    <property type="entry name" value="ATP-grasp"/>
</dbReference>
<keyword evidence="7" id="KW-0460">Magnesium</keyword>
<sequence length="302" mass="33564">MLGWILYKSDHTLVKQETYEIERLVSQASAHGIDIKVYTPEAFDLTVTRDDRTSVMIDGEPTPLPDFFLPRMGAGTNYFALAVIRHLERLGVHSFNSAESIDTVKDKLYSHQILAQNGLPVPKTMLVKFPVNPELVKKQIGFPVVVKTLSGSQGSGVFLCETLSHFEDLMQMVEVTNPKANIILQEFIADSRGRDLRVIVIGGRAVACMERVAEEGSFKANFSRGASVHEFPMTPEVEWLAIETARVLGLEIAGVDLLFAGDHYKVCEANSSPGFEGVESCCDVDVVNEIYHFLRIRLGNFQ</sequence>
<evidence type="ECO:0000256" key="5">
    <source>
        <dbReference type="ARBA" id="ARBA00022741"/>
    </source>
</evidence>
<dbReference type="InterPro" id="IPR013815">
    <property type="entry name" value="ATP_grasp_subdomain_1"/>
</dbReference>
<comment type="cofactor">
    <cofactor evidence="2">
        <name>Mg(2+)</name>
        <dbReference type="ChEBI" id="CHEBI:18420"/>
    </cofactor>
</comment>
<dbReference type="InterPro" id="IPR013651">
    <property type="entry name" value="ATP-grasp_RimK-type"/>
</dbReference>
<evidence type="ECO:0000256" key="4">
    <source>
        <dbReference type="ARBA" id="ARBA00022723"/>
    </source>
</evidence>
<dbReference type="PROSITE" id="PS50975">
    <property type="entry name" value="ATP_GRASP"/>
    <property type="match status" value="1"/>
</dbReference>
<keyword evidence="8" id="KW-0648">Protein biosynthesis</keyword>
<dbReference type="PANTHER" id="PTHR21621:SF2">
    <property type="entry name" value="COENZYME GAMMA-F420-2:ALPHA-L-GLUTAMATE LIGASE"/>
    <property type="match status" value="1"/>
</dbReference>